<dbReference type="OrthoDB" id="9991317at2759"/>
<accession>A0A8H6YWR3</accession>
<dbReference type="InterPro" id="IPR024983">
    <property type="entry name" value="CHAT_dom"/>
</dbReference>
<name>A0A8H6YWR3_9AGAR</name>
<dbReference type="Pfam" id="PF12770">
    <property type="entry name" value="CHAT"/>
    <property type="match status" value="1"/>
</dbReference>
<evidence type="ECO:0000259" key="1">
    <source>
        <dbReference type="Pfam" id="PF12770"/>
    </source>
</evidence>
<proteinExistence type="predicted"/>
<dbReference type="Proteomes" id="UP000620124">
    <property type="component" value="Unassembled WGS sequence"/>
</dbReference>
<gene>
    <name evidence="2" type="ORF">MVEN_00445800</name>
</gene>
<reference evidence="2" key="1">
    <citation type="submission" date="2020-05" db="EMBL/GenBank/DDBJ databases">
        <title>Mycena genomes resolve the evolution of fungal bioluminescence.</title>
        <authorList>
            <person name="Tsai I.J."/>
        </authorList>
    </citation>
    <scope>NUCLEOTIDE SEQUENCE</scope>
    <source>
        <strain evidence="2">CCC161011</strain>
    </source>
</reference>
<organism evidence="2 3">
    <name type="scientific">Mycena venus</name>
    <dbReference type="NCBI Taxonomy" id="2733690"/>
    <lineage>
        <taxon>Eukaryota</taxon>
        <taxon>Fungi</taxon>
        <taxon>Dikarya</taxon>
        <taxon>Basidiomycota</taxon>
        <taxon>Agaricomycotina</taxon>
        <taxon>Agaricomycetes</taxon>
        <taxon>Agaricomycetidae</taxon>
        <taxon>Agaricales</taxon>
        <taxon>Marasmiineae</taxon>
        <taxon>Mycenaceae</taxon>
        <taxon>Mycena</taxon>
    </lineage>
</organism>
<keyword evidence="3" id="KW-1185">Reference proteome</keyword>
<dbReference type="EMBL" id="JACAZI010000003">
    <property type="protein sequence ID" value="KAF7365721.1"/>
    <property type="molecule type" value="Genomic_DNA"/>
</dbReference>
<protein>
    <submittedName>
        <fullName evidence="2">CHAT domain-containing protein</fullName>
    </submittedName>
</protein>
<feature type="domain" description="CHAT" evidence="1">
    <location>
        <begin position="2"/>
        <end position="108"/>
    </location>
</feature>
<dbReference type="AlphaFoldDB" id="A0A8H6YWR3"/>
<sequence length="109" mass="12093">MSLAFLGACETAKGHKATPDEAMHLAATLLFAGFRGIVATMWAMNDLDGPKIADSFYEHLFKNCDPNSTPPVLPDLKQAAKALHIAVNKLREEPDILFRRWVPFVHYGL</sequence>
<evidence type="ECO:0000313" key="3">
    <source>
        <dbReference type="Proteomes" id="UP000620124"/>
    </source>
</evidence>
<comment type="caution">
    <text evidence="2">The sequence shown here is derived from an EMBL/GenBank/DDBJ whole genome shotgun (WGS) entry which is preliminary data.</text>
</comment>
<evidence type="ECO:0000313" key="2">
    <source>
        <dbReference type="EMBL" id="KAF7365721.1"/>
    </source>
</evidence>